<accession>A0A6J7EZC9</accession>
<feature type="region of interest" description="Disordered" evidence="1">
    <location>
        <begin position="218"/>
        <end position="256"/>
    </location>
</feature>
<proteinExistence type="predicted"/>
<feature type="compositionally biased region" description="Polar residues" evidence="1">
    <location>
        <begin position="181"/>
        <end position="194"/>
    </location>
</feature>
<evidence type="ECO:0000256" key="1">
    <source>
        <dbReference type="SAM" id="MobiDB-lite"/>
    </source>
</evidence>
<dbReference type="EMBL" id="CAFBLS010000317">
    <property type="protein sequence ID" value="CAB4886535.1"/>
    <property type="molecule type" value="Genomic_DNA"/>
</dbReference>
<feature type="region of interest" description="Disordered" evidence="1">
    <location>
        <begin position="110"/>
        <end position="203"/>
    </location>
</feature>
<evidence type="ECO:0000313" key="2">
    <source>
        <dbReference type="EMBL" id="CAB4886535.1"/>
    </source>
</evidence>
<feature type="region of interest" description="Disordered" evidence="1">
    <location>
        <begin position="1"/>
        <end position="20"/>
    </location>
</feature>
<feature type="compositionally biased region" description="Basic residues" evidence="1">
    <location>
        <begin position="1"/>
        <end position="16"/>
    </location>
</feature>
<gene>
    <name evidence="2" type="ORF">UFOPK3402_01925</name>
</gene>
<name>A0A6J7EZC9_9ZZZZ</name>
<feature type="compositionally biased region" description="Polar residues" evidence="1">
    <location>
        <begin position="218"/>
        <end position="227"/>
    </location>
</feature>
<dbReference type="AlphaFoldDB" id="A0A6J7EZC9"/>
<reference evidence="2" key="1">
    <citation type="submission" date="2020-05" db="EMBL/GenBank/DDBJ databases">
        <authorList>
            <person name="Chiriac C."/>
            <person name="Salcher M."/>
            <person name="Ghai R."/>
            <person name="Kavagutti S V."/>
        </authorList>
    </citation>
    <scope>NUCLEOTIDE SEQUENCE</scope>
</reference>
<feature type="compositionally biased region" description="Polar residues" evidence="1">
    <location>
        <begin position="123"/>
        <end position="132"/>
    </location>
</feature>
<organism evidence="2">
    <name type="scientific">freshwater metagenome</name>
    <dbReference type="NCBI Taxonomy" id="449393"/>
    <lineage>
        <taxon>unclassified sequences</taxon>
        <taxon>metagenomes</taxon>
        <taxon>ecological metagenomes</taxon>
    </lineage>
</organism>
<sequence>MWLRGRSSRARVRPNKPRTGGCLRLRPTRHGSFRRCRLRTTRRAVDATARTPGQPIKARCRCEAMTKTRSHGSLPHRCLVRRAKEDLDQVGAPLGHQADPVLAGRRFQTDDRLRENPQGRPPTASSSGNTQRRPWAPSSPAQHRPSLPAMGRFRPDTSTCHAACRLGECGGRPNPVRLKTSRSLSDAESPTTPESDVPASPDTEQMLSFPLVYVPTESPQARSSRLSFRSKNRGWRRKPDPWAQAAIEGGHVYPKP</sequence>
<protein>
    <submittedName>
        <fullName evidence="2">Unannotated protein</fullName>
    </submittedName>
</protein>